<evidence type="ECO:0000256" key="3">
    <source>
        <dbReference type="ARBA" id="ARBA00022723"/>
    </source>
</evidence>
<feature type="domain" description="UvrD-like helicase C-terminal" evidence="15">
    <location>
        <begin position="274"/>
        <end position="590"/>
    </location>
</feature>
<dbReference type="GO" id="GO:0051539">
    <property type="term" value="F:4 iron, 4 sulfur cluster binding"/>
    <property type="evidence" value="ECO:0007669"/>
    <property type="project" value="UniProtKB-KW"/>
</dbReference>
<keyword evidence="4 14" id="KW-0547">Nucleotide-binding</keyword>
<dbReference type="RefSeq" id="WP_177169632.1">
    <property type="nucleotide sequence ID" value="NZ_FOGV01000005.1"/>
</dbReference>
<gene>
    <name evidence="14" type="primary">addB</name>
    <name evidence="16" type="ORF">SAMN05444126_10520</name>
</gene>
<dbReference type="Gene3D" id="3.40.50.300">
    <property type="entry name" value="P-loop containing nucleotide triphosphate hydrolases"/>
    <property type="match status" value="3"/>
</dbReference>
<dbReference type="Gene3D" id="3.90.320.10">
    <property type="match status" value="1"/>
</dbReference>
<comment type="caution">
    <text evidence="16">The sequence shown here is derived from an EMBL/GenBank/DDBJ whole genome shotgun (WGS) entry which is preliminary data.</text>
</comment>
<keyword evidence="9 14" id="KW-0067">ATP-binding</keyword>
<dbReference type="STRING" id="1464123.SAMN05444126_10520"/>
<evidence type="ECO:0000256" key="2">
    <source>
        <dbReference type="ARBA" id="ARBA00022722"/>
    </source>
</evidence>
<dbReference type="Proteomes" id="UP000199318">
    <property type="component" value="Unassembled WGS sequence"/>
</dbReference>
<dbReference type="InterPro" id="IPR049035">
    <property type="entry name" value="ADDB_N"/>
</dbReference>
<dbReference type="PANTHER" id="PTHR30591">
    <property type="entry name" value="RECBCD ENZYME SUBUNIT RECC"/>
    <property type="match status" value="1"/>
</dbReference>
<keyword evidence="1 14" id="KW-0004">4Fe-4S</keyword>
<dbReference type="GO" id="GO:0003690">
    <property type="term" value="F:double-stranded DNA binding"/>
    <property type="evidence" value="ECO:0007669"/>
    <property type="project" value="UniProtKB-UniRule"/>
</dbReference>
<keyword evidence="6 14" id="KW-0378">Hydrolase</keyword>
<protein>
    <recommendedName>
        <fullName evidence="14">ATP-dependent helicase/deoxyribonuclease subunit B</fullName>
        <ecNumber evidence="14">3.1.-.-</ecNumber>
    </recommendedName>
    <alternativeName>
        <fullName evidence="14">ATP-dependent helicase/nuclease subunit AddB</fullName>
    </alternativeName>
</protein>
<comment type="cofactor">
    <cofactor evidence="14">
        <name>[4Fe-4S] cluster</name>
        <dbReference type="ChEBI" id="CHEBI:49883"/>
    </cofactor>
    <text evidence="14">Binds 1 [4Fe-4S] cluster.</text>
</comment>
<dbReference type="AlphaFoldDB" id="A0A1H9RMJ7"/>
<evidence type="ECO:0000313" key="16">
    <source>
        <dbReference type="EMBL" id="SER73946.1"/>
    </source>
</evidence>
<evidence type="ECO:0000256" key="6">
    <source>
        <dbReference type="ARBA" id="ARBA00022801"/>
    </source>
</evidence>
<evidence type="ECO:0000256" key="5">
    <source>
        <dbReference type="ARBA" id="ARBA00022763"/>
    </source>
</evidence>
<dbReference type="Pfam" id="PF13361">
    <property type="entry name" value="UvrD_C"/>
    <property type="match status" value="1"/>
</dbReference>
<dbReference type="Gene3D" id="6.10.140.1030">
    <property type="match status" value="1"/>
</dbReference>
<feature type="binding site" evidence="14">
    <location>
        <position position="1125"/>
    </location>
    <ligand>
        <name>[4Fe-4S] cluster</name>
        <dbReference type="ChEBI" id="CHEBI:49883"/>
    </ligand>
</feature>
<sequence length="1160" mass="132872">MTVQIHLGRSGTGKTESVYNRIIDECDRYPDGPPIVLIVPEQMTFQAEKELIERSDKGLTRIEVLSFSRLSQRIIKETGGKSFLPLKKNGIHMLLRKITEREKKNFRIFEKASENHGFIEKTEKMITELKRHHISSAAMTETLPNGADQLLIDKLSDLAMIMSQFEQETAELYLDSEDNLQLLAERLPHSEYLHSASVYIDGFHSFTPLEQSVLASLLETVNELVFVLTADRPPALDEELHPLDLFYETKSTFLELKEMIDHLNLPTPAIFEYDEQKRFKTEALAHLERESVRRPAAPAADHTGIRLINAVNRRAEVAWCAREIKRLVRDEGMRYRQFAIFLRNIDDYRHYIETQFESEGLPFFFDQEQSALYHPLVEFIRSSLEIIQQHWRYESVFRALKTEIPTDLDDESVREDIDRLENYVIAYGIRGSSWYSGKRWIYRQFGTTVERDLEAAGAEIEMEEEINRLKDKLTAPFVRFQDRIKNSQTMQDFAASLFQLLEDVDAPLKLARLRERSESEGKPQEARQHDQVWREIVQLLDQVVETADNKPISLQLFTQMIEAGLEGMTFSIIPPAFDQVVVANMETSRLSAVDCTFLMGANEGIIPASPDETSMISEDERTVLEKQGWVLAPGAERQLMNESFLVYLAQTSAKDRLYISYALADQEGRTLQPSMILNHLYEMFPALQAETVFDSSLDVLTEDEELAFVTTKKKTVSHMTAQLQQWKQGYPVSSIWWAAYNYFAVQTPPDVQAETALKSLFYRNVPVSLQAATSKQLYGEQLKTSVSRMEQYYSCPFQQYANYGLKLKERETFKLEAPDIGQLFHAALKEMAESLNAEAIDFKDLTEGEAAVRSKQIVENLAPKIQREIFRSSHRHMYVQKKLEEVVTRASIVLAKQAQKSGFSPAGLEVDFGPGGELPPLTVTLDDGVNVELIGRIDRVDRAEREDGIYVRIIDYKSSAQDLRLDDIYYGLSMQMLLYLDVLLTHGGKWFQTEVTPAGVLYFHVHNPIVTADTKLSADEIEAKMMEQFKMKGLLSSDPAVIEEMDKSLDNGQSSEIVPVTKNKDGKLGKRSRVINDNDYERLRMFLREQVKYAASAITAGDTSLTPFKKKQKVPCTYCSYKSFCQFDPSLEENDYRYLRSKDNDDILTVLENDPKGGNR</sequence>
<keyword evidence="10 14" id="KW-0408">Iron</keyword>
<organism evidence="16 17">
    <name type="scientific">Salisediminibacterium halotolerans</name>
    <dbReference type="NCBI Taxonomy" id="517425"/>
    <lineage>
        <taxon>Bacteria</taxon>
        <taxon>Bacillati</taxon>
        <taxon>Bacillota</taxon>
        <taxon>Bacilli</taxon>
        <taxon>Bacillales</taxon>
        <taxon>Bacillaceae</taxon>
        <taxon>Salisediminibacterium</taxon>
    </lineage>
</organism>
<keyword evidence="5 14" id="KW-0227">DNA damage</keyword>
<evidence type="ECO:0000256" key="12">
    <source>
        <dbReference type="ARBA" id="ARBA00023125"/>
    </source>
</evidence>
<dbReference type="HAMAP" id="MF_01452">
    <property type="entry name" value="AddB_type1"/>
    <property type="match status" value="1"/>
</dbReference>
<evidence type="ECO:0000256" key="13">
    <source>
        <dbReference type="ARBA" id="ARBA00023204"/>
    </source>
</evidence>
<dbReference type="GO" id="GO:0046872">
    <property type="term" value="F:metal ion binding"/>
    <property type="evidence" value="ECO:0007669"/>
    <property type="project" value="UniProtKB-KW"/>
</dbReference>
<evidence type="ECO:0000256" key="4">
    <source>
        <dbReference type="ARBA" id="ARBA00022741"/>
    </source>
</evidence>
<feature type="binding site" evidence="14">
    <location>
        <position position="1116"/>
    </location>
    <ligand>
        <name>[4Fe-4S] cluster</name>
        <dbReference type="ChEBI" id="CHEBI:49883"/>
    </ligand>
</feature>
<comment type="function">
    <text evidence="14">The heterodimer acts as both an ATP-dependent DNA helicase and an ATP-dependent, dual-direction single-stranded exonuclease. Recognizes the chi site generating a DNA molecule suitable for the initiation of homologous recombination. The AddB subunit has 5' -&gt; 3' nuclease activity but not helicase activity.</text>
</comment>
<comment type="cofactor">
    <cofactor evidence="14">
        <name>Mg(2+)</name>
        <dbReference type="ChEBI" id="CHEBI:18420"/>
    </cofactor>
</comment>
<dbReference type="InterPro" id="IPR014140">
    <property type="entry name" value="DNA_helicase_suAddB"/>
</dbReference>
<keyword evidence="2 14" id="KW-0540">Nuclease</keyword>
<comment type="miscellaneous">
    <text evidence="14">Despite having conserved helicase domains, this subunit does not have helicase activity.</text>
</comment>
<accession>A0A1H9RMJ7</accession>
<evidence type="ECO:0000256" key="8">
    <source>
        <dbReference type="ARBA" id="ARBA00022839"/>
    </source>
</evidence>
<keyword evidence="17" id="KW-1185">Reference proteome</keyword>
<dbReference type="GO" id="GO:0000724">
    <property type="term" value="P:double-strand break repair via homologous recombination"/>
    <property type="evidence" value="ECO:0007669"/>
    <property type="project" value="UniProtKB-UniRule"/>
</dbReference>
<dbReference type="PROSITE" id="PS51217">
    <property type="entry name" value="UVRD_HELICASE_CTER"/>
    <property type="match status" value="1"/>
</dbReference>
<dbReference type="PANTHER" id="PTHR30591:SF1">
    <property type="entry name" value="RECBCD ENZYME SUBUNIT RECC"/>
    <property type="match status" value="1"/>
</dbReference>
<dbReference type="InterPro" id="IPR038726">
    <property type="entry name" value="PDDEXK_AddAB-type"/>
</dbReference>
<feature type="binding site" evidence="14">
    <location>
        <position position="795"/>
    </location>
    <ligand>
        <name>[4Fe-4S] cluster</name>
        <dbReference type="ChEBI" id="CHEBI:49883"/>
    </ligand>
</feature>
<evidence type="ECO:0000256" key="1">
    <source>
        <dbReference type="ARBA" id="ARBA00022485"/>
    </source>
</evidence>
<keyword evidence="3 14" id="KW-0479">Metal-binding</keyword>
<evidence type="ECO:0000313" key="17">
    <source>
        <dbReference type="Proteomes" id="UP000199318"/>
    </source>
</evidence>
<evidence type="ECO:0000256" key="10">
    <source>
        <dbReference type="ARBA" id="ARBA00023004"/>
    </source>
</evidence>
<feature type="binding site" evidence="14">
    <location>
        <position position="1119"/>
    </location>
    <ligand>
        <name>[4Fe-4S] cluster</name>
        <dbReference type="ChEBI" id="CHEBI:49883"/>
    </ligand>
</feature>
<name>A0A1H9RMJ7_9BACI</name>
<dbReference type="InterPro" id="IPR027417">
    <property type="entry name" value="P-loop_NTPase"/>
</dbReference>
<dbReference type="GO" id="GO:0008409">
    <property type="term" value="F:5'-3' exonuclease activity"/>
    <property type="evidence" value="ECO:0007669"/>
    <property type="project" value="UniProtKB-UniRule"/>
</dbReference>
<keyword evidence="12 14" id="KW-0238">DNA-binding</keyword>
<dbReference type="EMBL" id="FOGV01000005">
    <property type="protein sequence ID" value="SER73946.1"/>
    <property type="molecule type" value="Genomic_DNA"/>
</dbReference>
<dbReference type="GO" id="GO:0005524">
    <property type="term" value="F:ATP binding"/>
    <property type="evidence" value="ECO:0007669"/>
    <property type="project" value="UniProtKB-UniRule"/>
</dbReference>
<dbReference type="Pfam" id="PF12705">
    <property type="entry name" value="PDDEXK_1"/>
    <property type="match status" value="1"/>
</dbReference>
<evidence type="ECO:0000256" key="11">
    <source>
        <dbReference type="ARBA" id="ARBA00023014"/>
    </source>
</evidence>
<dbReference type="SUPFAM" id="SSF52540">
    <property type="entry name" value="P-loop containing nucleoside triphosphate hydrolases"/>
    <property type="match status" value="1"/>
</dbReference>
<dbReference type="InterPro" id="IPR014017">
    <property type="entry name" value="DNA_helicase_UvrD-like_C"/>
</dbReference>
<dbReference type="EC" id="3.1.-.-" evidence="14"/>
<keyword evidence="13 14" id="KW-0234">DNA repair</keyword>
<proteinExistence type="inferred from homology"/>
<keyword evidence="8 14" id="KW-0269">Exonuclease</keyword>
<evidence type="ECO:0000256" key="7">
    <source>
        <dbReference type="ARBA" id="ARBA00022806"/>
    </source>
</evidence>
<keyword evidence="11 14" id="KW-0411">Iron-sulfur</keyword>
<dbReference type="InterPro" id="IPR011604">
    <property type="entry name" value="PDDEXK-like_dom_sf"/>
</dbReference>
<keyword evidence="7 14" id="KW-0347">Helicase</keyword>
<comment type="similarity">
    <text evidence="14">Belongs to the helicase family. AddB/RexB type 1 subfamily.</text>
</comment>
<evidence type="ECO:0000256" key="9">
    <source>
        <dbReference type="ARBA" id="ARBA00022840"/>
    </source>
</evidence>
<dbReference type="Pfam" id="PF21445">
    <property type="entry name" value="ADDB_N"/>
    <property type="match status" value="1"/>
</dbReference>
<dbReference type="NCBIfam" id="TIGR02773">
    <property type="entry name" value="addB_Gpos"/>
    <property type="match status" value="1"/>
</dbReference>
<comment type="subunit">
    <text evidence="14">Heterodimer of AddA and AddB.</text>
</comment>
<evidence type="ECO:0000259" key="15">
    <source>
        <dbReference type="PROSITE" id="PS51217"/>
    </source>
</evidence>
<dbReference type="GO" id="GO:0004386">
    <property type="term" value="F:helicase activity"/>
    <property type="evidence" value="ECO:0007669"/>
    <property type="project" value="UniProtKB-KW"/>
</dbReference>
<evidence type="ECO:0000256" key="14">
    <source>
        <dbReference type="HAMAP-Rule" id="MF_01452"/>
    </source>
</evidence>
<reference evidence="17" key="1">
    <citation type="submission" date="2016-10" db="EMBL/GenBank/DDBJ databases">
        <authorList>
            <person name="de Groot N.N."/>
        </authorList>
    </citation>
    <scope>NUCLEOTIDE SEQUENCE [LARGE SCALE GENOMIC DNA]</scope>
    <source>
        <strain evidence="17">10nlg</strain>
    </source>
</reference>